<dbReference type="Gene3D" id="3.40.50.2300">
    <property type="match status" value="1"/>
</dbReference>
<evidence type="ECO:0000256" key="1">
    <source>
        <dbReference type="ARBA" id="ARBA00022553"/>
    </source>
</evidence>
<dbReference type="AlphaFoldDB" id="A0A420FHY1"/>
<accession>A0A420FHY1</accession>
<dbReference type="PANTHER" id="PTHR44591:SF14">
    <property type="entry name" value="PROTEIN PILG"/>
    <property type="match status" value="1"/>
</dbReference>
<dbReference type="CDD" id="cd00156">
    <property type="entry name" value="REC"/>
    <property type="match status" value="1"/>
</dbReference>
<dbReference type="RefSeq" id="WP_120335789.1">
    <property type="nucleotide sequence ID" value="NZ_JBPFPY010000002.1"/>
</dbReference>
<dbReference type="InterPro" id="IPR050595">
    <property type="entry name" value="Bact_response_regulator"/>
</dbReference>
<dbReference type="SMART" id="SM00448">
    <property type="entry name" value="REC"/>
    <property type="match status" value="1"/>
</dbReference>
<evidence type="ECO:0000313" key="5">
    <source>
        <dbReference type="EMBL" id="RKF32525.1"/>
    </source>
</evidence>
<reference evidence="5 6" key="1">
    <citation type="submission" date="2016-07" db="EMBL/GenBank/DDBJ databases">
        <title>Genome analysis of Sphingobacterium siyangense T12B17.</title>
        <authorList>
            <person name="Xu D."/>
            <person name="Su Y."/>
            <person name="Zheng S."/>
        </authorList>
    </citation>
    <scope>NUCLEOTIDE SEQUENCE [LARGE SCALE GENOMIC DNA]</scope>
    <source>
        <strain evidence="5 6">T12B17</strain>
    </source>
</reference>
<dbReference type="GO" id="GO:0000160">
    <property type="term" value="P:phosphorelay signal transduction system"/>
    <property type="evidence" value="ECO:0007669"/>
    <property type="project" value="UniProtKB-KW"/>
</dbReference>
<evidence type="ECO:0000259" key="4">
    <source>
        <dbReference type="PROSITE" id="PS50110"/>
    </source>
</evidence>
<name>A0A420FHY1_9SPHI</name>
<evidence type="ECO:0000313" key="6">
    <source>
        <dbReference type="Proteomes" id="UP000286402"/>
    </source>
</evidence>
<keyword evidence="1" id="KW-0597">Phosphoprotein</keyword>
<dbReference type="PROSITE" id="PS50110">
    <property type="entry name" value="RESPONSE_REGULATORY"/>
    <property type="match status" value="1"/>
</dbReference>
<gene>
    <name evidence="5" type="ORF">BCY89_15240</name>
</gene>
<keyword evidence="6" id="KW-1185">Reference proteome</keyword>
<feature type="domain" description="Response regulatory" evidence="4">
    <location>
        <begin position="15"/>
        <end position="130"/>
    </location>
</feature>
<dbReference type="EMBL" id="MCAQ01000027">
    <property type="protein sequence ID" value="RKF32525.1"/>
    <property type="molecule type" value="Genomic_DNA"/>
</dbReference>
<keyword evidence="2" id="KW-0902">Two-component regulatory system</keyword>
<dbReference type="SUPFAM" id="SSF52172">
    <property type="entry name" value="CheY-like"/>
    <property type="match status" value="1"/>
</dbReference>
<sequence>MQSYDLPPKQCRVFSVLHADSDLLMRKIISNVFSNEAFQLDSAANGKEAFALLEAKDYQYDIVITEMHMQYANGYEIINKVLKESPSTRTIITSNMSYLHIREGLEIVREDCFKKPLVVGKLLERVKLIMEGDTHVAGQLLPELGPKVINMADSQCNEALPHQMQLDSFLQNSKIAHSEQPQGIVSVPDLVVVEELVDVHEIEEVQEKIDMQAVVRAQEDAMNELFVAEYVAREEILAIDIVPEQPVLLAATQKSPVMSGKRWW</sequence>
<evidence type="ECO:0000256" key="3">
    <source>
        <dbReference type="PROSITE-ProRule" id="PRU00169"/>
    </source>
</evidence>
<dbReference type="Pfam" id="PF00072">
    <property type="entry name" value="Response_reg"/>
    <property type="match status" value="1"/>
</dbReference>
<organism evidence="5 6">
    <name type="scientific">Sphingobacterium siyangense</name>
    <dbReference type="NCBI Taxonomy" id="459529"/>
    <lineage>
        <taxon>Bacteria</taxon>
        <taxon>Pseudomonadati</taxon>
        <taxon>Bacteroidota</taxon>
        <taxon>Sphingobacteriia</taxon>
        <taxon>Sphingobacteriales</taxon>
        <taxon>Sphingobacteriaceae</taxon>
        <taxon>Sphingobacterium</taxon>
    </lineage>
</organism>
<dbReference type="InterPro" id="IPR011006">
    <property type="entry name" value="CheY-like_superfamily"/>
</dbReference>
<dbReference type="InterPro" id="IPR001789">
    <property type="entry name" value="Sig_transdc_resp-reg_receiver"/>
</dbReference>
<comment type="caution">
    <text evidence="5">The sequence shown here is derived from an EMBL/GenBank/DDBJ whole genome shotgun (WGS) entry which is preliminary data.</text>
</comment>
<proteinExistence type="predicted"/>
<protein>
    <recommendedName>
        <fullName evidence="4">Response regulatory domain-containing protein</fullName>
    </recommendedName>
</protein>
<evidence type="ECO:0000256" key="2">
    <source>
        <dbReference type="ARBA" id="ARBA00023012"/>
    </source>
</evidence>
<comment type="caution">
    <text evidence="3">Lacks conserved residue(s) required for the propagation of feature annotation.</text>
</comment>
<dbReference type="PANTHER" id="PTHR44591">
    <property type="entry name" value="STRESS RESPONSE REGULATOR PROTEIN 1"/>
    <property type="match status" value="1"/>
</dbReference>
<dbReference type="Proteomes" id="UP000286402">
    <property type="component" value="Unassembled WGS sequence"/>
</dbReference>